<dbReference type="GO" id="GO:0004737">
    <property type="term" value="F:pyruvate decarboxylase activity"/>
    <property type="evidence" value="ECO:0007669"/>
    <property type="project" value="TreeGrafter"/>
</dbReference>
<dbReference type="SUPFAM" id="SSF52518">
    <property type="entry name" value="Thiamin diphosphate-binding fold (THDP-binding)"/>
    <property type="match status" value="1"/>
</dbReference>
<evidence type="ECO:0000313" key="11">
    <source>
        <dbReference type="Proteomes" id="UP000009096"/>
    </source>
</evidence>
<dbReference type="KEGG" id="fvr:FVEG_16368"/>
<dbReference type="AlphaFoldDB" id="W7MX83"/>
<dbReference type="EMBL" id="DS022252">
    <property type="protein sequence ID" value="EWG48952.1"/>
    <property type="molecule type" value="Genomic_DNA"/>
</dbReference>
<evidence type="ECO:0000256" key="3">
    <source>
        <dbReference type="ARBA" id="ARBA00014422"/>
    </source>
</evidence>
<evidence type="ECO:0000256" key="2">
    <source>
        <dbReference type="ARBA" id="ARBA00007812"/>
    </source>
</evidence>
<dbReference type="GO" id="GO:0005829">
    <property type="term" value="C:cytosol"/>
    <property type="evidence" value="ECO:0007669"/>
    <property type="project" value="TreeGrafter"/>
</dbReference>
<keyword evidence="4" id="KW-0479">Metal-binding</keyword>
<name>W7MX83_GIBM7</name>
<reference evidence="10 11" key="1">
    <citation type="journal article" date="2010" name="Nature">
        <title>Comparative genomics reveals mobile pathogenicity chromosomes in Fusarium.</title>
        <authorList>
            <person name="Ma L.J."/>
            <person name="van der Does H.C."/>
            <person name="Borkovich K.A."/>
            <person name="Coleman J.J."/>
            <person name="Daboussi M.J."/>
            <person name="Di Pietro A."/>
            <person name="Dufresne M."/>
            <person name="Freitag M."/>
            <person name="Grabherr M."/>
            <person name="Henrissat B."/>
            <person name="Houterman P.M."/>
            <person name="Kang S."/>
            <person name="Shim W.B."/>
            <person name="Woloshuk C."/>
            <person name="Xie X."/>
            <person name="Xu J.R."/>
            <person name="Antoniw J."/>
            <person name="Baker S.E."/>
            <person name="Bluhm B.H."/>
            <person name="Breakspear A."/>
            <person name="Brown D.W."/>
            <person name="Butchko R.A."/>
            <person name="Chapman S."/>
            <person name="Coulson R."/>
            <person name="Coutinho P.M."/>
            <person name="Danchin E.G."/>
            <person name="Diener A."/>
            <person name="Gale L.R."/>
            <person name="Gardiner D.M."/>
            <person name="Goff S."/>
            <person name="Hammond-Kosack K.E."/>
            <person name="Hilburn K."/>
            <person name="Hua-Van A."/>
            <person name="Jonkers W."/>
            <person name="Kazan K."/>
            <person name="Kodira C.D."/>
            <person name="Koehrsen M."/>
            <person name="Kumar L."/>
            <person name="Lee Y.H."/>
            <person name="Li L."/>
            <person name="Manners J.M."/>
            <person name="Miranda-Saavedra D."/>
            <person name="Mukherjee M."/>
            <person name="Park G."/>
            <person name="Park J."/>
            <person name="Park S.Y."/>
            <person name="Proctor R.H."/>
            <person name="Regev A."/>
            <person name="Ruiz-Roldan M.C."/>
            <person name="Sain D."/>
            <person name="Sakthikumar S."/>
            <person name="Sykes S."/>
            <person name="Schwartz D.C."/>
            <person name="Turgeon B.G."/>
            <person name="Wapinski I."/>
            <person name="Yoder O."/>
            <person name="Young S."/>
            <person name="Zeng Q."/>
            <person name="Zhou S."/>
            <person name="Galagan J."/>
            <person name="Cuomo C.A."/>
            <person name="Kistler H.C."/>
            <person name="Rep M."/>
        </authorList>
    </citation>
    <scope>NUCLEOTIDE SEQUENCE [LARGE SCALE GENOMIC DNA]</scope>
    <source>
        <strain evidence="11">M3125 / FGSC 7600</strain>
    </source>
</reference>
<dbReference type="GO" id="GO:0046872">
    <property type="term" value="F:metal ion binding"/>
    <property type="evidence" value="ECO:0007669"/>
    <property type="project" value="UniProtKB-KW"/>
</dbReference>
<keyword evidence="5" id="KW-0210">Decarboxylase</keyword>
<dbReference type="Pfam" id="PF02775">
    <property type="entry name" value="TPP_enzyme_C"/>
    <property type="match status" value="1"/>
</dbReference>
<keyword evidence="11" id="KW-1185">Reference proteome</keyword>
<dbReference type="PANTHER" id="PTHR43452">
    <property type="entry name" value="PYRUVATE DECARBOXYLASE"/>
    <property type="match status" value="1"/>
</dbReference>
<evidence type="ECO:0000256" key="8">
    <source>
        <dbReference type="ARBA" id="ARBA00023239"/>
    </source>
</evidence>
<comment type="cofactor">
    <cofactor evidence="1">
        <name>thiamine diphosphate</name>
        <dbReference type="ChEBI" id="CHEBI:58937"/>
    </cofactor>
</comment>
<dbReference type="STRING" id="334819.W7MX83"/>
<evidence type="ECO:0000313" key="10">
    <source>
        <dbReference type="EMBL" id="EWG48952.1"/>
    </source>
</evidence>
<evidence type="ECO:0000256" key="1">
    <source>
        <dbReference type="ARBA" id="ARBA00001964"/>
    </source>
</evidence>
<dbReference type="GO" id="GO:0005634">
    <property type="term" value="C:nucleus"/>
    <property type="evidence" value="ECO:0007669"/>
    <property type="project" value="TreeGrafter"/>
</dbReference>
<dbReference type="GeneID" id="30073244"/>
<dbReference type="Gene3D" id="3.40.50.970">
    <property type="match status" value="1"/>
</dbReference>
<dbReference type="InterPro" id="IPR011766">
    <property type="entry name" value="TPP_enzyme_TPP-bd"/>
</dbReference>
<dbReference type="OrthoDB" id="3970464at2759"/>
<proteinExistence type="inferred from homology"/>
<comment type="similarity">
    <text evidence="2">Belongs to the TPP enzyme family.</text>
</comment>
<feature type="domain" description="Thiamine pyrophosphate enzyme TPP-binding" evidence="9">
    <location>
        <begin position="3"/>
        <end position="77"/>
    </location>
</feature>
<dbReference type="InterPro" id="IPR029061">
    <property type="entry name" value="THDP-binding"/>
</dbReference>
<dbReference type="InterPro" id="IPR012110">
    <property type="entry name" value="PDC/IPDC-like"/>
</dbReference>
<dbReference type="EMBL" id="CM000587">
    <property type="protein sequence ID" value="EWG48952.1"/>
    <property type="molecule type" value="Genomic_DNA"/>
</dbReference>
<dbReference type="GO" id="GO:0030976">
    <property type="term" value="F:thiamine pyrophosphate binding"/>
    <property type="evidence" value="ECO:0007669"/>
    <property type="project" value="InterPro"/>
</dbReference>
<evidence type="ECO:0000259" key="9">
    <source>
        <dbReference type="Pfam" id="PF02775"/>
    </source>
</evidence>
<evidence type="ECO:0000256" key="4">
    <source>
        <dbReference type="ARBA" id="ARBA00022723"/>
    </source>
</evidence>
<dbReference type="GO" id="GO:0000949">
    <property type="term" value="P:aromatic amino acid family catabolic process to alcohol via Ehrlich pathway"/>
    <property type="evidence" value="ECO:0007669"/>
    <property type="project" value="TreeGrafter"/>
</dbReference>
<accession>W7MX83</accession>
<dbReference type="RefSeq" id="XP_018755143.1">
    <property type="nucleotide sequence ID" value="XM_018905614.1"/>
</dbReference>
<evidence type="ECO:0000256" key="5">
    <source>
        <dbReference type="ARBA" id="ARBA00022793"/>
    </source>
</evidence>
<dbReference type="Proteomes" id="UP000009096">
    <property type="component" value="Chromosome 10"/>
</dbReference>
<evidence type="ECO:0000256" key="6">
    <source>
        <dbReference type="ARBA" id="ARBA00022842"/>
    </source>
</evidence>
<dbReference type="PANTHER" id="PTHR43452:SF30">
    <property type="entry name" value="PYRUVATE DECARBOXYLASE ISOZYME 1-RELATED"/>
    <property type="match status" value="1"/>
</dbReference>
<organism evidence="10 11">
    <name type="scientific">Gibberella moniliformis (strain M3125 / FGSC 7600)</name>
    <name type="common">Maize ear and stalk rot fungus</name>
    <name type="synonym">Fusarium verticillioides</name>
    <dbReference type="NCBI Taxonomy" id="334819"/>
    <lineage>
        <taxon>Eukaryota</taxon>
        <taxon>Fungi</taxon>
        <taxon>Dikarya</taxon>
        <taxon>Ascomycota</taxon>
        <taxon>Pezizomycotina</taxon>
        <taxon>Sordariomycetes</taxon>
        <taxon>Hypocreomycetidae</taxon>
        <taxon>Hypocreales</taxon>
        <taxon>Nectriaceae</taxon>
        <taxon>Fusarium</taxon>
        <taxon>Fusarium fujikuroi species complex</taxon>
    </lineage>
</organism>
<evidence type="ECO:0000256" key="7">
    <source>
        <dbReference type="ARBA" id="ARBA00023052"/>
    </source>
</evidence>
<sequence length="129" mass="14232">MMFSQTVYGSIEYATGAIVGVGQAIKESGVKWKRPVLITGEGSMHLTIQTLADMLRWDLKPIIFVLNNGGYTVERLIHGKEAFFDEVAVLEYSMLGKTFSNQLSDPSSTGLSRLAESCRHSFKIPTLAM</sequence>
<dbReference type="VEuPathDB" id="FungiDB:FVEG_16368"/>
<keyword evidence="6" id="KW-0460">Magnesium</keyword>
<keyword evidence="8" id="KW-0456">Lyase</keyword>
<protein>
    <recommendedName>
        <fullName evidence="3">Pyruvate decarboxylase</fullName>
    </recommendedName>
</protein>
<keyword evidence="7" id="KW-0786">Thiamine pyrophosphate</keyword>
<gene>
    <name evidence="10" type="ORF">FVEG_16368</name>
</gene>